<gene>
    <name evidence="1" type="ORF">VNO77_22727</name>
</gene>
<dbReference type="AlphaFoldDB" id="A0AAN9L6K2"/>
<organism evidence="1 2">
    <name type="scientific">Canavalia gladiata</name>
    <name type="common">Sword bean</name>
    <name type="synonym">Dolichos gladiatus</name>
    <dbReference type="NCBI Taxonomy" id="3824"/>
    <lineage>
        <taxon>Eukaryota</taxon>
        <taxon>Viridiplantae</taxon>
        <taxon>Streptophyta</taxon>
        <taxon>Embryophyta</taxon>
        <taxon>Tracheophyta</taxon>
        <taxon>Spermatophyta</taxon>
        <taxon>Magnoliopsida</taxon>
        <taxon>eudicotyledons</taxon>
        <taxon>Gunneridae</taxon>
        <taxon>Pentapetalae</taxon>
        <taxon>rosids</taxon>
        <taxon>fabids</taxon>
        <taxon>Fabales</taxon>
        <taxon>Fabaceae</taxon>
        <taxon>Papilionoideae</taxon>
        <taxon>50 kb inversion clade</taxon>
        <taxon>NPAAA clade</taxon>
        <taxon>indigoferoid/millettioid clade</taxon>
        <taxon>Phaseoleae</taxon>
        <taxon>Canavalia</taxon>
    </lineage>
</organism>
<comment type="caution">
    <text evidence="1">The sequence shown here is derived from an EMBL/GenBank/DDBJ whole genome shotgun (WGS) entry which is preliminary data.</text>
</comment>
<name>A0AAN9L6K2_CANGL</name>
<sequence length="189" mass="21164">MEETLHFSCSLLNVGEYIGMDPRLNDEDAILFALMLIDLATEFGRLPLEAFFLCVVLRLAQSMVRPQVAELTEETTTDLKQHEKGQIIVAQLVPKAKDLEIVYALALPAQPRETVAMVIDTMLSLGKFLISTAITELSGPFCVGGNLSLKKKGSKSMMKWVYPWRRVLADSKEAQEEKPKLISYAKDMQ</sequence>
<accession>A0AAN9L6K2</accession>
<keyword evidence="2" id="KW-1185">Reference proteome</keyword>
<evidence type="ECO:0000313" key="2">
    <source>
        <dbReference type="Proteomes" id="UP001367508"/>
    </source>
</evidence>
<reference evidence="1 2" key="1">
    <citation type="submission" date="2024-01" db="EMBL/GenBank/DDBJ databases">
        <title>The genomes of 5 underutilized Papilionoideae crops provide insights into root nodulation and disease resistanc.</title>
        <authorList>
            <person name="Jiang F."/>
        </authorList>
    </citation>
    <scope>NUCLEOTIDE SEQUENCE [LARGE SCALE GENOMIC DNA]</scope>
    <source>
        <strain evidence="1">LVBAO_FW01</strain>
        <tissue evidence="1">Leaves</tissue>
    </source>
</reference>
<evidence type="ECO:0000313" key="1">
    <source>
        <dbReference type="EMBL" id="KAK7328614.1"/>
    </source>
</evidence>
<proteinExistence type="predicted"/>
<protein>
    <submittedName>
        <fullName evidence="1">Uncharacterized protein</fullName>
    </submittedName>
</protein>
<dbReference type="Proteomes" id="UP001367508">
    <property type="component" value="Unassembled WGS sequence"/>
</dbReference>
<dbReference type="EMBL" id="JAYMYQ010000005">
    <property type="protein sequence ID" value="KAK7328614.1"/>
    <property type="molecule type" value="Genomic_DNA"/>
</dbReference>